<protein>
    <submittedName>
        <fullName evidence="2">Ovule protein</fullName>
    </submittedName>
</protein>
<evidence type="ECO:0000313" key="1">
    <source>
        <dbReference type="Proteomes" id="UP000095282"/>
    </source>
</evidence>
<keyword evidence="1" id="KW-1185">Reference proteome</keyword>
<evidence type="ECO:0000313" key="2">
    <source>
        <dbReference type="WBParaSite" id="Csp11.Scaffold17.g71.t1"/>
    </source>
</evidence>
<organism evidence="1 2">
    <name type="scientific">Caenorhabditis tropicalis</name>
    <dbReference type="NCBI Taxonomy" id="1561998"/>
    <lineage>
        <taxon>Eukaryota</taxon>
        <taxon>Metazoa</taxon>
        <taxon>Ecdysozoa</taxon>
        <taxon>Nematoda</taxon>
        <taxon>Chromadorea</taxon>
        <taxon>Rhabditida</taxon>
        <taxon>Rhabditina</taxon>
        <taxon>Rhabditomorpha</taxon>
        <taxon>Rhabditoidea</taxon>
        <taxon>Rhabditidae</taxon>
        <taxon>Peloderinae</taxon>
        <taxon>Caenorhabditis</taxon>
    </lineage>
</organism>
<dbReference type="Proteomes" id="UP000095282">
    <property type="component" value="Unplaced"/>
</dbReference>
<name>A0A1I7SXM0_9PELO</name>
<reference evidence="2" key="1">
    <citation type="submission" date="2016-11" db="UniProtKB">
        <authorList>
            <consortium name="WormBaseParasite"/>
        </authorList>
    </citation>
    <scope>IDENTIFICATION</scope>
</reference>
<accession>A0A1I7SXM0</accession>
<proteinExistence type="predicted"/>
<dbReference type="AlphaFoldDB" id="A0A1I7SXM0"/>
<sequence>MSRETTCQFFSSKCSTNLPQSSSIYSSNTRKSSTPITVLVDPYPPHPYVLRSFMSIIHHSLFTFVTFLWL</sequence>
<dbReference type="WBParaSite" id="Csp11.Scaffold17.g71.t1">
    <property type="protein sequence ID" value="Csp11.Scaffold17.g71.t1"/>
    <property type="gene ID" value="Csp11.Scaffold17.g71"/>
</dbReference>